<organism evidence="8 9">
    <name type="scientific">Acanthocheilonema viteae</name>
    <name type="common">Filarial nematode worm</name>
    <name type="synonym">Dipetalonema viteae</name>
    <dbReference type="NCBI Taxonomy" id="6277"/>
    <lineage>
        <taxon>Eukaryota</taxon>
        <taxon>Metazoa</taxon>
        <taxon>Ecdysozoa</taxon>
        <taxon>Nematoda</taxon>
        <taxon>Chromadorea</taxon>
        <taxon>Rhabditida</taxon>
        <taxon>Spirurina</taxon>
        <taxon>Spiruromorpha</taxon>
        <taxon>Filarioidea</taxon>
        <taxon>Onchocercidae</taxon>
        <taxon>Acanthocheilonema</taxon>
    </lineage>
</organism>
<feature type="binding site" evidence="6">
    <location>
        <position position="141"/>
    </location>
    <ligand>
        <name>Zn(2+)</name>
        <dbReference type="ChEBI" id="CHEBI:29105"/>
        <label>2</label>
    </ligand>
</feature>
<evidence type="ECO:0000256" key="5">
    <source>
        <dbReference type="PIRSR" id="PIRSR623088-1"/>
    </source>
</evidence>
<protein>
    <recommendedName>
        <fullName evidence="7">PDEase domain-containing protein</fullName>
    </recommendedName>
</protein>
<evidence type="ECO:0000256" key="6">
    <source>
        <dbReference type="PIRSR" id="PIRSR623088-3"/>
    </source>
</evidence>
<dbReference type="InterPro" id="IPR023088">
    <property type="entry name" value="PDEase"/>
</dbReference>
<dbReference type="Proteomes" id="UP000276991">
    <property type="component" value="Unassembled WGS sequence"/>
</dbReference>
<dbReference type="EMBL" id="UPTC01003686">
    <property type="protein sequence ID" value="VBB34560.1"/>
    <property type="molecule type" value="Genomic_DNA"/>
</dbReference>
<keyword evidence="9" id="KW-1185">Reference proteome</keyword>
<reference evidence="8 9" key="1">
    <citation type="submission" date="2018-08" db="EMBL/GenBank/DDBJ databases">
        <authorList>
            <person name="Laetsch R D."/>
            <person name="Stevens L."/>
            <person name="Kumar S."/>
            <person name="Blaxter L. M."/>
        </authorList>
    </citation>
    <scope>NUCLEOTIDE SEQUENCE [LARGE SCALE GENOMIC DNA]</scope>
</reference>
<dbReference type="GO" id="GO:0004114">
    <property type="term" value="F:3',5'-cyclic-nucleotide phosphodiesterase activity"/>
    <property type="evidence" value="ECO:0007669"/>
    <property type="project" value="InterPro"/>
</dbReference>
<name>A0A498SRC5_ACAVI</name>
<proteinExistence type="inferred from homology"/>
<dbReference type="STRING" id="6277.A0A498SRC5"/>
<dbReference type="AlphaFoldDB" id="A0A498SRC5"/>
<dbReference type="PANTHER" id="PTHR11347">
    <property type="entry name" value="CYCLIC NUCLEOTIDE PHOSPHODIESTERASE"/>
    <property type="match status" value="1"/>
</dbReference>
<evidence type="ECO:0000313" key="8">
    <source>
        <dbReference type="EMBL" id="VBB34560.1"/>
    </source>
</evidence>
<evidence type="ECO:0000256" key="1">
    <source>
        <dbReference type="ARBA" id="ARBA00001968"/>
    </source>
</evidence>
<keyword evidence="4" id="KW-0378">Hydrolase</keyword>
<sequence length="280" mass="32396">MPRGRKRSVVDAFKIKHKSDSFDGYRRISSDIRNALLNDTQWNFNILNLERISENHALSHLGTKIFERWKIHETLKCSMDLITRWFDEIEVHYHAVNPYHNATHAADVLQATSFFLDCPTVAHYVQETHATALLIAAAVHDLDHPGRGNAFLINTQQPLALLYNDQSVLENHHIALAFQLTLQSTNNINIFAGLTREEFAALRQATVEMVLATDMSRHFEYLTKFQQVVSNLKDNEENENNVSLTICRMLIKCADIANPTREWELCEKWAMRIVEEYFDQ</sequence>
<dbReference type="Gene3D" id="1.10.1300.10">
    <property type="entry name" value="3'5'-cyclic nucleotide phosphodiesterase, catalytic domain"/>
    <property type="match status" value="1"/>
</dbReference>
<dbReference type="CDD" id="cd00077">
    <property type="entry name" value="HDc"/>
    <property type="match status" value="1"/>
</dbReference>
<evidence type="ECO:0000256" key="3">
    <source>
        <dbReference type="ARBA" id="ARBA00022723"/>
    </source>
</evidence>
<gene>
    <name evidence="8" type="ORF">NAV_LOCUS9351</name>
</gene>
<evidence type="ECO:0000256" key="2">
    <source>
        <dbReference type="ARBA" id="ARBA00007648"/>
    </source>
</evidence>
<comment type="cofactor">
    <cofactor evidence="1">
        <name>a divalent metal cation</name>
        <dbReference type="ChEBI" id="CHEBI:60240"/>
    </cofactor>
</comment>
<feature type="active site" description="Proton donor" evidence="5">
    <location>
        <position position="100"/>
    </location>
</feature>
<dbReference type="PROSITE" id="PS00126">
    <property type="entry name" value="PDEASE_I_1"/>
    <property type="match status" value="1"/>
</dbReference>
<feature type="binding site" evidence="6">
    <location>
        <position position="104"/>
    </location>
    <ligand>
        <name>Zn(2+)</name>
        <dbReference type="ChEBI" id="CHEBI:29105"/>
        <label>1</label>
    </ligand>
</feature>
<dbReference type="GO" id="GO:0007165">
    <property type="term" value="P:signal transduction"/>
    <property type="evidence" value="ECO:0007669"/>
    <property type="project" value="InterPro"/>
</dbReference>
<dbReference type="InterPro" id="IPR023174">
    <property type="entry name" value="PDEase_CS"/>
</dbReference>
<dbReference type="InterPro" id="IPR003607">
    <property type="entry name" value="HD/PDEase_dom"/>
</dbReference>
<evidence type="ECO:0000256" key="4">
    <source>
        <dbReference type="ARBA" id="ARBA00022801"/>
    </source>
</evidence>
<dbReference type="InterPro" id="IPR036971">
    <property type="entry name" value="PDEase_catalytic_dom_sf"/>
</dbReference>
<feature type="domain" description="PDEase" evidence="7">
    <location>
        <begin position="24"/>
        <end position="280"/>
    </location>
</feature>
<dbReference type="GO" id="GO:0046872">
    <property type="term" value="F:metal ion binding"/>
    <property type="evidence" value="ECO:0007669"/>
    <property type="project" value="UniProtKB-KW"/>
</dbReference>
<comment type="similarity">
    <text evidence="2">Belongs to the cyclic nucleotide phosphodiesterase family.</text>
</comment>
<dbReference type="SUPFAM" id="SSF109604">
    <property type="entry name" value="HD-domain/PDEase-like"/>
    <property type="match status" value="1"/>
</dbReference>
<dbReference type="OrthoDB" id="5859818at2759"/>
<feature type="non-terminal residue" evidence="8">
    <location>
        <position position="280"/>
    </location>
</feature>
<dbReference type="SMART" id="SM00471">
    <property type="entry name" value="HDc"/>
    <property type="match status" value="1"/>
</dbReference>
<dbReference type="PRINTS" id="PR00387">
    <property type="entry name" value="PDIESTERASE1"/>
</dbReference>
<feature type="binding site" evidence="6">
    <location>
        <position position="141"/>
    </location>
    <ligand>
        <name>Zn(2+)</name>
        <dbReference type="ChEBI" id="CHEBI:29105"/>
        <label>1</label>
    </ligand>
</feature>
<dbReference type="PROSITE" id="PS51845">
    <property type="entry name" value="PDEASE_I_2"/>
    <property type="match status" value="1"/>
</dbReference>
<feature type="binding site" evidence="6">
    <location>
        <position position="255"/>
    </location>
    <ligand>
        <name>Zn(2+)</name>
        <dbReference type="ChEBI" id="CHEBI:29105"/>
        <label>1</label>
    </ligand>
</feature>
<keyword evidence="3 6" id="KW-0479">Metal-binding</keyword>
<accession>A0A498SRC5</accession>
<dbReference type="InterPro" id="IPR002073">
    <property type="entry name" value="PDEase_catalytic_dom"/>
</dbReference>
<feature type="binding site" evidence="6">
    <location>
        <position position="140"/>
    </location>
    <ligand>
        <name>Zn(2+)</name>
        <dbReference type="ChEBI" id="CHEBI:29105"/>
        <label>1</label>
    </ligand>
</feature>
<dbReference type="Pfam" id="PF00233">
    <property type="entry name" value="PDEase_I"/>
    <property type="match status" value="1"/>
</dbReference>
<evidence type="ECO:0000259" key="7">
    <source>
        <dbReference type="PROSITE" id="PS51845"/>
    </source>
</evidence>
<evidence type="ECO:0000313" key="9">
    <source>
        <dbReference type="Proteomes" id="UP000276991"/>
    </source>
</evidence>